<name>A0A0G2A239_UNCK3</name>
<reference evidence="1 2" key="1">
    <citation type="journal article" date="2015" name="Nature">
        <title>rRNA introns, odd ribosomes, and small enigmatic genomes across a large radiation of phyla.</title>
        <authorList>
            <person name="Brown C.T."/>
            <person name="Hug L.A."/>
            <person name="Thomas B.C."/>
            <person name="Sharon I."/>
            <person name="Castelle C.J."/>
            <person name="Singh A."/>
            <person name="Wilkins M.J."/>
            <person name="Williams K.H."/>
            <person name="Banfield J.F."/>
        </authorList>
    </citation>
    <scope>NUCLEOTIDE SEQUENCE [LARGE SCALE GENOMIC DNA]</scope>
</reference>
<dbReference type="AlphaFoldDB" id="A0A0G2A239"/>
<dbReference type="Proteomes" id="UP000034913">
    <property type="component" value="Unassembled WGS sequence"/>
</dbReference>
<comment type="caution">
    <text evidence="1">The sequence shown here is derived from an EMBL/GenBank/DDBJ whole genome shotgun (WGS) entry which is preliminary data.</text>
</comment>
<sequence>PQVVQSRTETGILFAARQALPLLNAAGEDISIFASENGAPVCRTVAGTYFHQLEKKGADTIIHLYPFEHECSTRGGIMTATQAYGGSAKHALFLYAPSPDPKRDAPIVLRSGFM</sequence>
<evidence type="ECO:0000313" key="1">
    <source>
        <dbReference type="EMBL" id="KKW26204.1"/>
    </source>
</evidence>
<protein>
    <submittedName>
        <fullName evidence="1">Uncharacterized protein</fullName>
    </submittedName>
</protein>
<gene>
    <name evidence="1" type="ORF">VF00_C0015G0001</name>
</gene>
<accession>A0A0G2A239</accession>
<proteinExistence type="predicted"/>
<organism evidence="1 2">
    <name type="scientific">candidate division Kazan bacterium GW2011_GWB1_52_7</name>
    <dbReference type="NCBI Taxonomy" id="1620414"/>
    <lineage>
        <taxon>Bacteria</taxon>
        <taxon>Bacteria division Kazan-3B-28</taxon>
    </lineage>
</organism>
<dbReference type="EMBL" id="LCRB01000015">
    <property type="protein sequence ID" value="KKW26204.1"/>
    <property type="molecule type" value="Genomic_DNA"/>
</dbReference>
<evidence type="ECO:0000313" key="2">
    <source>
        <dbReference type="Proteomes" id="UP000034913"/>
    </source>
</evidence>
<feature type="non-terminal residue" evidence="1">
    <location>
        <position position="1"/>
    </location>
</feature>